<evidence type="ECO:0000256" key="15">
    <source>
        <dbReference type="RuleBase" id="RU363016"/>
    </source>
</evidence>
<dbReference type="InterPro" id="IPR001650">
    <property type="entry name" value="Helicase_C-like"/>
</dbReference>
<dbReference type="PANTHER" id="PTHR47964">
    <property type="entry name" value="ATP-DEPENDENT DNA HELICASE HOMOLOG RECG, CHLOROPLASTIC"/>
    <property type="match status" value="1"/>
</dbReference>
<name>A0A9D1VXU8_9FIRM</name>
<dbReference type="SUPFAM" id="SSF52540">
    <property type="entry name" value="P-loop containing nucleoside triphosphate hydrolases"/>
    <property type="match status" value="2"/>
</dbReference>
<keyword evidence="8" id="KW-0238">DNA-binding</keyword>
<dbReference type="NCBIfam" id="NF008165">
    <property type="entry name" value="PRK10917.1-3"/>
    <property type="match status" value="1"/>
</dbReference>
<proteinExistence type="inferred from homology"/>
<feature type="domain" description="Helicase ATP-binding" evidence="16">
    <location>
        <begin position="272"/>
        <end position="435"/>
    </location>
</feature>
<keyword evidence="10 15" id="KW-0234">DNA repair</keyword>
<dbReference type="GO" id="GO:0006310">
    <property type="term" value="P:DNA recombination"/>
    <property type="evidence" value="ECO:0007669"/>
    <property type="project" value="UniProtKB-UniRule"/>
</dbReference>
<dbReference type="InterPro" id="IPR014001">
    <property type="entry name" value="Helicase_ATP-bd"/>
</dbReference>
<dbReference type="NCBIfam" id="NF008168">
    <property type="entry name" value="PRK10917.2-2"/>
    <property type="match status" value="1"/>
</dbReference>
<accession>A0A9D1VXU8</accession>
<comment type="catalytic activity">
    <reaction evidence="12 15">
        <text>Couples ATP hydrolysis with the unwinding of duplex DNA by translocating in the 3'-5' direction.</text>
        <dbReference type="EC" id="5.6.2.4"/>
    </reaction>
</comment>
<dbReference type="GO" id="GO:0003677">
    <property type="term" value="F:DNA binding"/>
    <property type="evidence" value="ECO:0007669"/>
    <property type="project" value="UniProtKB-KW"/>
</dbReference>
<dbReference type="GO" id="GO:0043138">
    <property type="term" value="F:3'-5' DNA helicase activity"/>
    <property type="evidence" value="ECO:0007669"/>
    <property type="project" value="UniProtKB-EC"/>
</dbReference>
<evidence type="ECO:0000313" key="19">
    <source>
        <dbReference type="Proteomes" id="UP000824243"/>
    </source>
</evidence>
<dbReference type="InterPro" id="IPR027417">
    <property type="entry name" value="P-loop_NTPase"/>
</dbReference>
<evidence type="ECO:0000256" key="13">
    <source>
        <dbReference type="ARBA" id="ARBA00034808"/>
    </source>
</evidence>
<dbReference type="NCBIfam" id="TIGR00643">
    <property type="entry name" value="recG"/>
    <property type="match status" value="1"/>
</dbReference>
<gene>
    <name evidence="18" type="primary">recG</name>
    <name evidence="18" type="ORF">H9981_08205</name>
</gene>
<keyword evidence="9 15" id="KW-0233">DNA recombination</keyword>
<dbReference type="EMBL" id="DXFA01000141">
    <property type="protein sequence ID" value="HIX48974.1"/>
    <property type="molecule type" value="Genomic_DNA"/>
</dbReference>
<dbReference type="InterPro" id="IPR011545">
    <property type="entry name" value="DEAD/DEAH_box_helicase_dom"/>
</dbReference>
<dbReference type="InterPro" id="IPR047112">
    <property type="entry name" value="RecG/Mfd"/>
</dbReference>
<dbReference type="InterPro" id="IPR012340">
    <property type="entry name" value="NA-bd_OB-fold"/>
</dbReference>
<evidence type="ECO:0000256" key="2">
    <source>
        <dbReference type="ARBA" id="ARBA00017846"/>
    </source>
</evidence>
<reference evidence="18" key="2">
    <citation type="submission" date="2021-04" db="EMBL/GenBank/DDBJ databases">
        <authorList>
            <person name="Gilroy R."/>
        </authorList>
    </citation>
    <scope>NUCLEOTIDE SEQUENCE</scope>
    <source>
        <strain evidence="18">ChiSjej5B23-15282</strain>
    </source>
</reference>
<evidence type="ECO:0000256" key="14">
    <source>
        <dbReference type="ARBA" id="ARBA00048988"/>
    </source>
</evidence>
<comment type="caution">
    <text evidence="18">The sequence shown here is derived from an EMBL/GenBank/DDBJ whole genome shotgun (WGS) entry which is preliminary data.</text>
</comment>
<dbReference type="SMART" id="SM00490">
    <property type="entry name" value="HELICc"/>
    <property type="match status" value="1"/>
</dbReference>
<sequence>MNNVHSINILKGVGEKTEKLFRHVGVKTVGDLIRYYPRGFEIFEDPVPVSEAVEGRVCTVAGSVFGRIQVSGSQRVQITTLYLKDLTGTIKVIWFRMPFLRNTLSKGGILILRGRVVRRRDGLVMEHPEVYYPASKYEEKLHTMQPVYPLTAGLTNNAVIKAVRQALECADDKMDILPPEMSVKYHFPPYKEAVRDMHFPEDKEHFAAARERFVFEEFLIFILSLRRMKEAGNRAENRFHFADQEKIGQFLDALPYRLTGAQMKVWEEIKADMQGSFVMSRLVQGDVGSGKTVVAFLALLLAGLNGYQGALMAPTEVLARQHYENISGMLEKYEIPLKAELLTGSMTAAQKRGAYERIRSGEASIVIGTHALIQEKAVYRDLALVVTDEQHRFGVRQREALAGKGSMPHILVMSATPIPRTLAIILYGDLDISVIDEMPKDRLPIKNCVVDTSYRDKAYLFMKKQVSMGRQCYVICPMVEESESLEAENVLDYSQMLSEELGSGIRVGCLHGKMKQQEKDEIMEAFGKNEIQVLVSTTVVEVGIDVPNATVIMIENAERFGLAQLHQLRGRVGRGKHQSYCIFMSASKSEETKERLEILNHSNDGFFIAGEDLRLRGPGDLFGIRQSGILDFKIADVFQDAKVLKSAAEEAGKILADDPGLEKPVHAGLKKHIDSRIQEIMLETTL</sequence>
<dbReference type="Proteomes" id="UP000824243">
    <property type="component" value="Unassembled WGS sequence"/>
</dbReference>
<dbReference type="Pfam" id="PF17191">
    <property type="entry name" value="RecG_wedge"/>
    <property type="match status" value="1"/>
</dbReference>
<dbReference type="Pfam" id="PF00270">
    <property type="entry name" value="DEAD"/>
    <property type="match status" value="1"/>
</dbReference>
<dbReference type="Gene3D" id="2.40.50.140">
    <property type="entry name" value="Nucleic acid-binding proteins"/>
    <property type="match status" value="1"/>
</dbReference>
<dbReference type="Pfam" id="PF00271">
    <property type="entry name" value="Helicase_C"/>
    <property type="match status" value="1"/>
</dbReference>
<dbReference type="GO" id="GO:0006281">
    <property type="term" value="P:DNA repair"/>
    <property type="evidence" value="ECO:0007669"/>
    <property type="project" value="UniProtKB-UniRule"/>
</dbReference>
<keyword evidence="5 15" id="KW-0378">Hydrolase</keyword>
<dbReference type="PROSITE" id="PS51194">
    <property type="entry name" value="HELICASE_CTER"/>
    <property type="match status" value="1"/>
</dbReference>
<dbReference type="InterPro" id="IPR045562">
    <property type="entry name" value="RecG_dom3_C"/>
</dbReference>
<dbReference type="InterPro" id="IPR033454">
    <property type="entry name" value="RecG_wedge"/>
</dbReference>
<dbReference type="SUPFAM" id="SSF50249">
    <property type="entry name" value="Nucleic acid-binding proteins"/>
    <property type="match status" value="1"/>
</dbReference>
<keyword evidence="6 15" id="KW-0347">Helicase</keyword>
<feature type="domain" description="Helicase C-terminal" evidence="17">
    <location>
        <begin position="454"/>
        <end position="614"/>
    </location>
</feature>
<comment type="catalytic activity">
    <reaction evidence="14 15">
        <text>ATP + H2O = ADP + phosphate + H(+)</text>
        <dbReference type="Rhea" id="RHEA:13065"/>
        <dbReference type="ChEBI" id="CHEBI:15377"/>
        <dbReference type="ChEBI" id="CHEBI:15378"/>
        <dbReference type="ChEBI" id="CHEBI:30616"/>
        <dbReference type="ChEBI" id="CHEBI:43474"/>
        <dbReference type="ChEBI" id="CHEBI:456216"/>
        <dbReference type="EC" id="5.6.2.4"/>
    </reaction>
</comment>
<dbReference type="PANTHER" id="PTHR47964:SF1">
    <property type="entry name" value="ATP-DEPENDENT DNA HELICASE HOMOLOG RECG, CHLOROPLASTIC"/>
    <property type="match status" value="1"/>
</dbReference>
<evidence type="ECO:0000256" key="6">
    <source>
        <dbReference type="ARBA" id="ARBA00022806"/>
    </source>
</evidence>
<evidence type="ECO:0000313" key="18">
    <source>
        <dbReference type="EMBL" id="HIX48974.1"/>
    </source>
</evidence>
<dbReference type="Pfam" id="PF19833">
    <property type="entry name" value="RecG_dom3_C"/>
    <property type="match status" value="1"/>
</dbReference>
<dbReference type="AlphaFoldDB" id="A0A9D1VXU8"/>
<comment type="function">
    <text evidence="15">Plays a critical role in recombination and DNA repair. Helps process Holliday junction intermediates to mature products by catalyzing branch migration. Has replication fork regression activity, unwinds stalled or blocked replication forks to make a HJ that can be resolved. Has a DNA unwinding activity characteristic of a DNA helicase with 3'-5' polarity.</text>
</comment>
<evidence type="ECO:0000256" key="7">
    <source>
        <dbReference type="ARBA" id="ARBA00022840"/>
    </source>
</evidence>
<keyword evidence="3 15" id="KW-0547">Nucleotide-binding</keyword>
<evidence type="ECO:0000256" key="12">
    <source>
        <dbReference type="ARBA" id="ARBA00034617"/>
    </source>
</evidence>
<reference evidence="18" key="1">
    <citation type="journal article" date="2021" name="PeerJ">
        <title>Extensive microbial diversity within the chicken gut microbiome revealed by metagenomics and culture.</title>
        <authorList>
            <person name="Gilroy R."/>
            <person name="Ravi A."/>
            <person name="Getino M."/>
            <person name="Pursley I."/>
            <person name="Horton D.L."/>
            <person name="Alikhan N.F."/>
            <person name="Baker D."/>
            <person name="Gharbi K."/>
            <person name="Hall N."/>
            <person name="Watson M."/>
            <person name="Adriaenssens E.M."/>
            <person name="Foster-Nyarko E."/>
            <person name="Jarju S."/>
            <person name="Secka A."/>
            <person name="Antonio M."/>
            <person name="Oren A."/>
            <person name="Chaudhuri R.R."/>
            <person name="La Ragione R."/>
            <person name="Hildebrand F."/>
            <person name="Pallen M.J."/>
        </authorList>
    </citation>
    <scope>NUCLEOTIDE SEQUENCE</scope>
    <source>
        <strain evidence="18">ChiSjej5B23-15282</strain>
    </source>
</reference>
<evidence type="ECO:0000256" key="11">
    <source>
        <dbReference type="ARBA" id="ARBA00023235"/>
    </source>
</evidence>
<dbReference type="GO" id="GO:0016787">
    <property type="term" value="F:hydrolase activity"/>
    <property type="evidence" value="ECO:0007669"/>
    <property type="project" value="UniProtKB-KW"/>
</dbReference>
<dbReference type="Gene3D" id="3.40.50.300">
    <property type="entry name" value="P-loop containing nucleotide triphosphate hydrolases"/>
    <property type="match status" value="2"/>
</dbReference>
<keyword evidence="4 15" id="KW-0227">DNA damage</keyword>
<evidence type="ECO:0000256" key="5">
    <source>
        <dbReference type="ARBA" id="ARBA00022801"/>
    </source>
</evidence>
<dbReference type="InterPro" id="IPR004609">
    <property type="entry name" value="ATP-dep_DNA_helicase_RecG"/>
</dbReference>
<keyword evidence="11" id="KW-0413">Isomerase</keyword>
<evidence type="ECO:0000256" key="8">
    <source>
        <dbReference type="ARBA" id="ARBA00023125"/>
    </source>
</evidence>
<dbReference type="EC" id="5.6.2.4" evidence="13 15"/>
<evidence type="ECO:0000256" key="3">
    <source>
        <dbReference type="ARBA" id="ARBA00022741"/>
    </source>
</evidence>
<evidence type="ECO:0000259" key="17">
    <source>
        <dbReference type="PROSITE" id="PS51194"/>
    </source>
</evidence>
<protein>
    <recommendedName>
        <fullName evidence="2 15">ATP-dependent DNA helicase RecG</fullName>
        <ecNumber evidence="13 15">5.6.2.4</ecNumber>
    </recommendedName>
</protein>
<dbReference type="CDD" id="cd17992">
    <property type="entry name" value="DEXHc_RecG"/>
    <property type="match status" value="1"/>
</dbReference>
<keyword evidence="7 15" id="KW-0067">ATP-binding</keyword>
<organism evidence="18 19">
    <name type="scientific">Candidatus Mediterraneibacter caccavium</name>
    <dbReference type="NCBI Taxonomy" id="2838661"/>
    <lineage>
        <taxon>Bacteria</taxon>
        <taxon>Bacillati</taxon>
        <taxon>Bacillota</taxon>
        <taxon>Clostridia</taxon>
        <taxon>Lachnospirales</taxon>
        <taxon>Lachnospiraceae</taxon>
        <taxon>Mediterraneibacter</taxon>
    </lineage>
</organism>
<evidence type="ECO:0000256" key="4">
    <source>
        <dbReference type="ARBA" id="ARBA00022763"/>
    </source>
</evidence>
<dbReference type="GO" id="GO:0005524">
    <property type="term" value="F:ATP binding"/>
    <property type="evidence" value="ECO:0007669"/>
    <property type="project" value="UniProtKB-KW"/>
</dbReference>
<evidence type="ECO:0000259" key="16">
    <source>
        <dbReference type="PROSITE" id="PS51192"/>
    </source>
</evidence>
<dbReference type="SMART" id="SM00487">
    <property type="entry name" value="DEXDc"/>
    <property type="match status" value="1"/>
</dbReference>
<evidence type="ECO:0000256" key="9">
    <source>
        <dbReference type="ARBA" id="ARBA00023172"/>
    </source>
</evidence>
<comment type="similarity">
    <text evidence="1 15">Belongs to the helicase family. RecG subfamily.</text>
</comment>
<dbReference type="PROSITE" id="PS51192">
    <property type="entry name" value="HELICASE_ATP_BIND_1"/>
    <property type="match status" value="1"/>
</dbReference>
<evidence type="ECO:0000256" key="10">
    <source>
        <dbReference type="ARBA" id="ARBA00023204"/>
    </source>
</evidence>
<evidence type="ECO:0000256" key="1">
    <source>
        <dbReference type="ARBA" id="ARBA00007504"/>
    </source>
</evidence>